<protein>
    <submittedName>
        <fullName evidence="1">Uncharacterized protein</fullName>
    </submittedName>
</protein>
<gene>
    <name evidence="1" type="ORF">LCGC14_0854890</name>
</gene>
<sequence>MLVIDNKTETKLRKELEFLKESLVIINMLLKDNNTLHYLCGKEIGSVSFIGDTFLVESELNRTKMMIIKEIGKRRKNMNMLGIKSRFPNDR</sequence>
<name>A0A0F9SG79_9ZZZZ</name>
<evidence type="ECO:0000313" key="1">
    <source>
        <dbReference type="EMBL" id="KKN28363.1"/>
    </source>
</evidence>
<comment type="caution">
    <text evidence="1">The sequence shown here is derived from an EMBL/GenBank/DDBJ whole genome shotgun (WGS) entry which is preliminary data.</text>
</comment>
<reference evidence="1" key="1">
    <citation type="journal article" date="2015" name="Nature">
        <title>Complex archaea that bridge the gap between prokaryotes and eukaryotes.</title>
        <authorList>
            <person name="Spang A."/>
            <person name="Saw J.H."/>
            <person name="Jorgensen S.L."/>
            <person name="Zaremba-Niedzwiedzka K."/>
            <person name="Martijn J."/>
            <person name="Lind A.E."/>
            <person name="van Eijk R."/>
            <person name="Schleper C."/>
            <person name="Guy L."/>
            <person name="Ettema T.J."/>
        </authorList>
    </citation>
    <scope>NUCLEOTIDE SEQUENCE</scope>
</reference>
<organism evidence="1">
    <name type="scientific">marine sediment metagenome</name>
    <dbReference type="NCBI Taxonomy" id="412755"/>
    <lineage>
        <taxon>unclassified sequences</taxon>
        <taxon>metagenomes</taxon>
        <taxon>ecological metagenomes</taxon>
    </lineage>
</organism>
<accession>A0A0F9SG79</accession>
<dbReference type="EMBL" id="LAZR01002570">
    <property type="protein sequence ID" value="KKN28363.1"/>
    <property type="molecule type" value="Genomic_DNA"/>
</dbReference>
<dbReference type="AlphaFoldDB" id="A0A0F9SG79"/>
<proteinExistence type="predicted"/>